<dbReference type="AlphaFoldDB" id="A0A0F9DUL7"/>
<reference evidence="1" key="1">
    <citation type="journal article" date="2015" name="Nature">
        <title>Complex archaea that bridge the gap between prokaryotes and eukaryotes.</title>
        <authorList>
            <person name="Spang A."/>
            <person name="Saw J.H."/>
            <person name="Jorgensen S.L."/>
            <person name="Zaremba-Niedzwiedzka K."/>
            <person name="Martijn J."/>
            <person name="Lind A.E."/>
            <person name="van Eijk R."/>
            <person name="Schleper C."/>
            <person name="Guy L."/>
            <person name="Ettema T.J."/>
        </authorList>
    </citation>
    <scope>NUCLEOTIDE SEQUENCE</scope>
</reference>
<comment type="caution">
    <text evidence="1">The sequence shown here is derived from an EMBL/GenBank/DDBJ whole genome shotgun (WGS) entry which is preliminary data.</text>
</comment>
<dbReference type="EMBL" id="LAZR01027503">
    <property type="protein sequence ID" value="KKL65533.1"/>
    <property type="molecule type" value="Genomic_DNA"/>
</dbReference>
<name>A0A0F9DUL7_9ZZZZ</name>
<accession>A0A0F9DUL7</accession>
<evidence type="ECO:0000313" key="1">
    <source>
        <dbReference type="EMBL" id="KKL65533.1"/>
    </source>
</evidence>
<proteinExistence type="predicted"/>
<protein>
    <submittedName>
        <fullName evidence="1">Uncharacterized protein</fullName>
    </submittedName>
</protein>
<sequence>TLIALLAIASLGLIIPSYAEVVPLPQLPTANWSGTDVQAFYPNNSTYIITISVHYTVENQYDVVESITHLDSPGQQTTIHVRDGYLEKFFPVEEIIEEVKPRVDHEKLATIIEDKKQEMIPSDESISNLRLCKEEFAEERPVEYDAWLRSSNVLEFTIPNQENNNNHLSPSELAGEKLYQACMAMKNYHGVGAYQANKIIDNSTSVPTATEYNDPRTDDATEEQIAAEAQRAEEYKCSVPGIQQGFCEGEFTGENRGDPDGFHTPFSLNEFDKERAIPSSKEKAIDLAQQTQCVAYYQPYEHVVAENVPQYLQHCIPEESQ</sequence>
<gene>
    <name evidence="1" type="ORF">LCGC14_2154050</name>
</gene>
<feature type="non-terminal residue" evidence="1">
    <location>
        <position position="1"/>
    </location>
</feature>
<organism evidence="1">
    <name type="scientific">marine sediment metagenome</name>
    <dbReference type="NCBI Taxonomy" id="412755"/>
    <lineage>
        <taxon>unclassified sequences</taxon>
        <taxon>metagenomes</taxon>
        <taxon>ecological metagenomes</taxon>
    </lineage>
</organism>